<evidence type="ECO:0000256" key="9">
    <source>
        <dbReference type="ARBA" id="ARBA00023163"/>
    </source>
</evidence>
<evidence type="ECO:0000256" key="11">
    <source>
        <dbReference type="PROSITE-ProRule" id="PRU00042"/>
    </source>
</evidence>
<dbReference type="SUPFAM" id="SSF57667">
    <property type="entry name" value="beta-beta-alpha zinc fingers"/>
    <property type="match status" value="4"/>
</dbReference>
<dbReference type="FunFam" id="3.30.160.60:FF:000508">
    <property type="entry name" value="Myeloid zinc finger 1"/>
    <property type="match status" value="1"/>
</dbReference>
<dbReference type="SMART" id="SM00355">
    <property type="entry name" value="ZnF_C2H2"/>
    <property type="match status" value="8"/>
</dbReference>
<feature type="domain" description="C2H2-type" evidence="12">
    <location>
        <begin position="89"/>
        <end position="111"/>
    </location>
</feature>
<feature type="domain" description="C2H2-type" evidence="12">
    <location>
        <begin position="158"/>
        <end position="185"/>
    </location>
</feature>
<evidence type="ECO:0000256" key="5">
    <source>
        <dbReference type="ARBA" id="ARBA00022771"/>
    </source>
</evidence>
<reference evidence="13" key="1">
    <citation type="submission" date="2015-12" db="EMBL/GenBank/DDBJ databases">
        <title>De novo transcriptome assembly of four potential Pierce s Disease insect vectors from Arizona vineyards.</title>
        <authorList>
            <person name="Tassone E.E."/>
        </authorList>
    </citation>
    <scope>NUCLEOTIDE SEQUENCE</scope>
</reference>
<evidence type="ECO:0000256" key="8">
    <source>
        <dbReference type="ARBA" id="ARBA00023125"/>
    </source>
</evidence>
<comment type="subcellular location">
    <subcellularLocation>
        <location evidence="1">Nucleus</location>
    </subcellularLocation>
</comment>
<dbReference type="PROSITE" id="PS00028">
    <property type="entry name" value="ZINC_FINGER_C2H2_1"/>
    <property type="match status" value="8"/>
</dbReference>
<dbReference type="Pfam" id="PF00096">
    <property type="entry name" value="zf-C2H2"/>
    <property type="match status" value="6"/>
</dbReference>
<dbReference type="InterPro" id="IPR013087">
    <property type="entry name" value="Znf_C2H2_type"/>
</dbReference>
<dbReference type="InterPro" id="IPR036236">
    <property type="entry name" value="Znf_C2H2_sf"/>
</dbReference>
<keyword evidence="5 11" id="KW-0863">Zinc-finger</keyword>
<feature type="domain" description="C2H2-type" evidence="12">
    <location>
        <begin position="214"/>
        <end position="242"/>
    </location>
</feature>
<gene>
    <name evidence="13" type="ORF">g.16764</name>
</gene>
<sequence>QTKHTKKELSLHSRIHKDTSAEELLAEQRVKDLSCHICGRTLATRATLREHVMIHTGEKPYTCLLCGKSFRHKANLVVHVNAHTVVNSYNCPECSESFSKRLDLEKHIRGHLYNEFICTICNSKFKSQRTLYNHSMLHTKKGQVRKKRSAKAKGGKLHMCKVCGKILSTSATLKEHMLIHSGEKPHVCLLCGKTVRHKANFVVHVQSHSRGQSFECNICEDAFLKKSDLRQHRQLMHSQVKLYTCPICGLSFKTMEKFNVHAETHTEEEVNQVNEEVDEEEHYDYDVMQPHLLEAFLTES</sequence>
<dbReference type="GO" id="GO:0005634">
    <property type="term" value="C:nucleus"/>
    <property type="evidence" value="ECO:0007669"/>
    <property type="project" value="UniProtKB-SubCell"/>
</dbReference>
<feature type="domain" description="C2H2-type" evidence="12">
    <location>
        <begin position="33"/>
        <end position="60"/>
    </location>
</feature>
<proteinExistence type="inferred from homology"/>
<dbReference type="GO" id="GO:0003677">
    <property type="term" value="F:DNA binding"/>
    <property type="evidence" value="ECO:0007669"/>
    <property type="project" value="UniProtKB-KW"/>
</dbReference>
<feature type="domain" description="C2H2-type" evidence="12">
    <location>
        <begin position="116"/>
        <end position="143"/>
    </location>
</feature>
<comment type="similarity">
    <text evidence="2">Belongs to the krueppel C2H2-type zinc-finger protein family.</text>
</comment>
<keyword evidence="4" id="KW-0677">Repeat</keyword>
<dbReference type="FunFam" id="3.30.160.60:FF:000065">
    <property type="entry name" value="B-cell CLL/lymphoma 6, member B"/>
    <property type="match status" value="1"/>
</dbReference>
<evidence type="ECO:0000259" key="12">
    <source>
        <dbReference type="PROSITE" id="PS50157"/>
    </source>
</evidence>
<accession>A0A1B6C8B9</accession>
<evidence type="ECO:0000256" key="10">
    <source>
        <dbReference type="ARBA" id="ARBA00023242"/>
    </source>
</evidence>
<evidence type="ECO:0000256" key="2">
    <source>
        <dbReference type="ARBA" id="ARBA00006991"/>
    </source>
</evidence>
<dbReference type="Gene3D" id="3.30.160.60">
    <property type="entry name" value="Classic Zinc Finger"/>
    <property type="match status" value="6"/>
</dbReference>
<evidence type="ECO:0000256" key="1">
    <source>
        <dbReference type="ARBA" id="ARBA00004123"/>
    </source>
</evidence>
<evidence type="ECO:0000256" key="3">
    <source>
        <dbReference type="ARBA" id="ARBA00022723"/>
    </source>
</evidence>
<feature type="domain" description="C2H2-type" evidence="12">
    <location>
        <begin position="61"/>
        <end position="84"/>
    </location>
</feature>
<evidence type="ECO:0000256" key="4">
    <source>
        <dbReference type="ARBA" id="ARBA00022737"/>
    </source>
</evidence>
<keyword evidence="8" id="KW-0238">DNA-binding</keyword>
<feature type="non-terminal residue" evidence="13">
    <location>
        <position position="1"/>
    </location>
</feature>
<dbReference type="GO" id="GO:0042802">
    <property type="term" value="F:identical protein binding"/>
    <property type="evidence" value="ECO:0007669"/>
    <property type="project" value="UniProtKB-ARBA"/>
</dbReference>
<dbReference type="GO" id="GO:0000981">
    <property type="term" value="F:DNA-binding transcription factor activity, RNA polymerase II-specific"/>
    <property type="evidence" value="ECO:0007669"/>
    <property type="project" value="TreeGrafter"/>
</dbReference>
<protein>
    <recommendedName>
        <fullName evidence="12">C2H2-type domain-containing protein</fullName>
    </recommendedName>
</protein>
<feature type="domain" description="C2H2-type" evidence="12">
    <location>
        <begin position="243"/>
        <end position="270"/>
    </location>
</feature>
<keyword evidence="7" id="KW-0805">Transcription regulation</keyword>
<feature type="domain" description="C2H2-type" evidence="12">
    <location>
        <begin position="186"/>
        <end position="213"/>
    </location>
</feature>
<dbReference type="FunFam" id="3.30.160.60:FF:000446">
    <property type="entry name" value="Zinc finger protein"/>
    <property type="match status" value="1"/>
</dbReference>
<dbReference type="AlphaFoldDB" id="A0A1B6C8B9"/>
<keyword evidence="10" id="KW-0539">Nucleus</keyword>
<dbReference type="EMBL" id="GEDC01027739">
    <property type="protein sequence ID" value="JAS09559.1"/>
    <property type="molecule type" value="Transcribed_RNA"/>
</dbReference>
<keyword evidence="9" id="KW-0804">Transcription</keyword>
<keyword evidence="3" id="KW-0479">Metal-binding</keyword>
<dbReference type="PROSITE" id="PS50157">
    <property type="entry name" value="ZINC_FINGER_C2H2_2"/>
    <property type="match status" value="8"/>
</dbReference>
<keyword evidence="6" id="KW-0862">Zinc</keyword>
<dbReference type="PANTHER" id="PTHR24394">
    <property type="entry name" value="ZINC FINGER PROTEIN"/>
    <property type="match status" value="1"/>
</dbReference>
<dbReference type="PANTHER" id="PTHR24394:SF48">
    <property type="entry name" value="ZINC FINGER PROTEIN 771"/>
    <property type="match status" value="1"/>
</dbReference>
<organism evidence="13">
    <name type="scientific">Clastoptera arizonana</name>
    <name type="common">Arizona spittle bug</name>
    <dbReference type="NCBI Taxonomy" id="38151"/>
    <lineage>
        <taxon>Eukaryota</taxon>
        <taxon>Metazoa</taxon>
        <taxon>Ecdysozoa</taxon>
        <taxon>Arthropoda</taxon>
        <taxon>Hexapoda</taxon>
        <taxon>Insecta</taxon>
        <taxon>Pterygota</taxon>
        <taxon>Neoptera</taxon>
        <taxon>Paraneoptera</taxon>
        <taxon>Hemiptera</taxon>
        <taxon>Auchenorrhyncha</taxon>
        <taxon>Cercopoidea</taxon>
        <taxon>Clastopteridae</taxon>
        <taxon>Clastoptera</taxon>
    </lineage>
</organism>
<evidence type="ECO:0000256" key="6">
    <source>
        <dbReference type="ARBA" id="ARBA00022833"/>
    </source>
</evidence>
<evidence type="ECO:0000256" key="7">
    <source>
        <dbReference type="ARBA" id="ARBA00023015"/>
    </source>
</evidence>
<evidence type="ECO:0000313" key="13">
    <source>
        <dbReference type="EMBL" id="JAS09559.1"/>
    </source>
</evidence>
<dbReference type="GO" id="GO:0008270">
    <property type="term" value="F:zinc ion binding"/>
    <property type="evidence" value="ECO:0007669"/>
    <property type="project" value="UniProtKB-KW"/>
</dbReference>
<name>A0A1B6C8B9_9HEMI</name>